<dbReference type="InterPro" id="IPR011006">
    <property type="entry name" value="CheY-like_superfamily"/>
</dbReference>
<proteinExistence type="predicted"/>
<dbReference type="PROSITE" id="PS00041">
    <property type="entry name" value="HTH_ARAC_FAMILY_1"/>
    <property type="match status" value="1"/>
</dbReference>
<dbReference type="Gene3D" id="2.60.40.10">
    <property type="entry name" value="Immunoglobulins"/>
    <property type="match status" value="1"/>
</dbReference>
<accession>A0ABV7YWX8</accession>
<evidence type="ECO:0000256" key="1">
    <source>
        <dbReference type="ARBA" id="ARBA00000085"/>
    </source>
</evidence>
<dbReference type="PRINTS" id="PR00344">
    <property type="entry name" value="BCTRLSENSOR"/>
</dbReference>
<dbReference type="SMART" id="SM00388">
    <property type="entry name" value="HisKA"/>
    <property type="match status" value="1"/>
</dbReference>
<dbReference type="PANTHER" id="PTHR43547">
    <property type="entry name" value="TWO-COMPONENT HISTIDINE KINASE"/>
    <property type="match status" value="1"/>
</dbReference>
<dbReference type="CDD" id="cd16922">
    <property type="entry name" value="HATPase_EvgS-ArcB-TorS-like"/>
    <property type="match status" value="1"/>
</dbReference>
<dbReference type="InterPro" id="IPR036890">
    <property type="entry name" value="HATPase_C_sf"/>
</dbReference>
<dbReference type="RefSeq" id="WP_379838193.1">
    <property type="nucleotide sequence ID" value="NZ_JBHRYQ010000001.1"/>
</dbReference>
<keyword evidence="5" id="KW-0238">DNA-binding</keyword>
<dbReference type="Gene3D" id="1.10.10.60">
    <property type="entry name" value="Homeodomain-like"/>
    <property type="match status" value="2"/>
</dbReference>
<dbReference type="SMART" id="SM00387">
    <property type="entry name" value="HATPase_c"/>
    <property type="match status" value="1"/>
</dbReference>
<dbReference type="CDD" id="cd00082">
    <property type="entry name" value="HisKA"/>
    <property type="match status" value="1"/>
</dbReference>
<dbReference type="SUPFAM" id="SSF47384">
    <property type="entry name" value="Homodimeric domain of signal transducing histidine kinase"/>
    <property type="match status" value="1"/>
</dbReference>
<dbReference type="Pfam" id="PF00072">
    <property type="entry name" value="Response_reg"/>
    <property type="match status" value="1"/>
</dbReference>
<evidence type="ECO:0000256" key="7">
    <source>
        <dbReference type="PROSITE-ProRule" id="PRU00169"/>
    </source>
</evidence>
<dbReference type="SMART" id="SM00342">
    <property type="entry name" value="HTH_ARAC"/>
    <property type="match status" value="1"/>
</dbReference>
<dbReference type="SUPFAM" id="SSF63829">
    <property type="entry name" value="Calcium-dependent phosphotriesterase"/>
    <property type="match status" value="1"/>
</dbReference>
<dbReference type="Gene3D" id="1.10.287.130">
    <property type="match status" value="1"/>
</dbReference>
<dbReference type="SUPFAM" id="SSF46689">
    <property type="entry name" value="Homeodomain-like"/>
    <property type="match status" value="1"/>
</dbReference>
<evidence type="ECO:0000313" key="11">
    <source>
        <dbReference type="EMBL" id="MFC3811352.1"/>
    </source>
</evidence>
<organism evidence="11 12">
    <name type="scientific">Lacihabitans lacunae</name>
    <dbReference type="NCBI Taxonomy" id="1028214"/>
    <lineage>
        <taxon>Bacteria</taxon>
        <taxon>Pseudomonadati</taxon>
        <taxon>Bacteroidota</taxon>
        <taxon>Cytophagia</taxon>
        <taxon>Cytophagales</taxon>
        <taxon>Leadbetterellaceae</taxon>
        <taxon>Lacihabitans</taxon>
    </lineage>
</organism>
<dbReference type="Gene3D" id="3.30.565.10">
    <property type="entry name" value="Histidine kinase-like ATPase, C-terminal domain"/>
    <property type="match status" value="1"/>
</dbReference>
<dbReference type="InterPro" id="IPR001789">
    <property type="entry name" value="Sig_transdc_resp-reg_receiver"/>
</dbReference>
<dbReference type="Pfam" id="PF07495">
    <property type="entry name" value="Y_Y_Y"/>
    <property type="match status" value="1"/>
</dbReference>
<dbReference type="InterPro" id="IPR013783">
    <property type="entry name" value="Ig-like_fold"/>
</dbReference>
<feature type="domain" description="Histidine kinase" evidence="9">
    <location>
        <begin position="857"/>
        <end position="1075"/>
    </location>
</feature>
<dbReference type="SUPFAM" id="SSF55874">
    <property type="entry name" value="ATPase domain of HSP90 chaperone/DNA topoisomerase II/histidine kinase"/>
    <property type="match status" value="1"/>
</dbReference>
<dbReference type="Gene3D" id="2.130.10.10">
    <property type="entry name" value="YVTN repeat-like/Quinoprotein amine dehydrogenase"/>
    <property type="match status" value="2"/>
</dbReference>
<dbReference type="InterPro" id="IPR011047">
    <property type="entry name" value="Quinoprotein_ADH-like_sf"/>
</dbReference>
<comment type="caution">
    <text evidence="11">The sequence shown here is derived from an EMBL/GenBank/DDBJ whole genome shotgun (WGS) entry which is preliminary data.</text>
</comment>
<evidence type="ECO:0000256" key="6">
    <source>
        <dbReference type="ARBA" id="ARBA00023163"/>
    </source>
</evidence>
<name>A0ABV7YWX8_9BACT</name>
<dbReference type="Pfam" id="PF02518">
    <property type="entry name" value="HATPase_c"/>
    <property type="match status" value="1"/>
</dbReference>
<keyword evidence="6" id="KW-0804">Transcription</keyword>
<keyword evidence="12" id="KW-1185">Reference proteome</keyword>
<reference evidence="12" key="1">
    <citation type="journal article" date="2019" name="Int. J. Syst. Evol. Microbiol.">
        <title>The Global Catalogue of Microorganisms (GCM) 10K type strain sequencing project: providing services to taxonomists for standard genome sequencing and annotation.</title>
        <authorList>
            <consortium name="The Broad Institute Genomics Platform"/>
            <consortium name="The Broad Institute Genome Sequencing Center for Infectious Disease"/>
            <person name="Wu L."/>
            <person name="Ma J."/>
        </authorList>
    </citation>
    <scope>NUCLEOTIDE SEQUENCE [LARGE SCALE GENOMIC DNA]</scope>
    <source>
        <strain evidence="12">CECT 7956</strain>
    </source>
</reference>
<feature type="modified residue" description="4-aspartylphosphate" evidence="7">
    <location>
        <position position="1158"/>
    </location>
</feature>
<keyword evidence="3 7" id="KW-0597">Phosphoprotein</keyword>
<dbReference type="InterPro" id="IPR036097">
    <property type="entry name" value="HisK_dim/P_sf"/>
</dbReference>
<dbReference type="Pfam" id="PF07494">
    <property type="entry name" value="Reg_prop"/>
    <property type="match status" value="8"/>
</dbReference>
<dbReference type="SMART" id="SM00448">
    <property type="entry name" value="REC"/>
    <property type="match status" value="1"/>
</dbReference>
<evidence type="ECO:0000256" key="3">
    <source>
        <dbReference type="ARBA" id="ARBA00022553"/>
    </source>
</evidence>
<dbReference type="InterPro" id="IPR018060">
    <property type="entry name" value="HTH_AraC"/>
</dbReference>
<dbReference type="InterPro" id="IPR011123">
    <property type="entry name" value="Y_Y_Y"/>
</dbReference>
<dbReference type="EC" id="2.7.13.3" evidence="2"/>
<keyword evidence="4" id="KW-0805">Transcription regulation</keyword>
<dbReference type="PROSITE" id="PS50109">
    <property type="entry name" value="HIS_KIN"/>
    <property type="match status" value="1"/>
</dbReference>
<protein>
    <recommendedName>
        <fullName evidence="2">histidine kinase</fullName>
        <ecNumber evidence="2">2.7.13.3</ecNumber>
    </recommendedName>
</protein>
<comment type="catalytic activity">
    <reaction evidence="1">
        <text>ATP + protein L-histidine = ADP + protein N-phospho-L-histidine.</text>
        <dbReference type="EC" id="2.7.13.3"/>
    </reaction>
</comment>
<dbReference type="Pfam" id="PF12833">
    <property type="entry name" value="HTH_18"/>
    <property type="match status" value="1"/>
</dbReference>
<dbReference type="EMBL" id="JBHRYQ010000001">
    <property type="protein sequence ID" value="MFC3811352.1"/>
    <property type="molecule type" value="Genomic_DNA"/>
</dbReference>
<evidence type="ECO:0000256" key="4">
    <source>
        <dbReference type="ARBA" id="ARBA00023015"/>
    </source>
</evidence>
<dbReference type="InterPro" id="IPR018062">
    <property type="entry name" value="HTH_AraC-typ_CS"/>
</dbReference>
<dbReference type="CDD" id="cd00146">
    <property type="entry name" value="PKD"/>
    <property type="match status" value="1"/>
</dbReference>
<gene>
    <name evidence="11" type="ORF">ACFOOI_11870</name>
</gene>
<dbReference type="InterPro" id="IPR004358">
    <property type="entry name" value="Sig_transdc_His_kin-like_C"/>
</dbReference>
<evidence type="ECO:0000313" key="12">
    <source>
        <dbReference type="Proteomes" id="UP001595616"/>
    </source>
</evidence>
<dbReference type="InterPro" id="IPR015943">
    <property type="entry name" value="WD40/YVTN_repeat-like_dom_sf"/>
</dbReference>
<dbReference type="InterPro" id="IPR011110">
    <property type="entry name" value="Reg_prop"/>
</dbReference>
<dbReference type="Pfam" id="PF00512">
    <property type="entry name" value="HisKA"/>
    <property type="match status" value="1"/>
</dbReference>
<feature type="domain" description="Response regulatory" evidence="10">
    <location>
        <begin position="1110"/>
        <end position="1225"/>
    </location>
</feature>
<dbReference type="SUPFAM" id="SSF52172">
    <property type="entry name" value="CheY-like"/>
    <property type="match status" value="1"/>
</dbReference>
<dbReference type="CDD" id="cd17574">
    <property type="entry name" value="REC_OmpR"/>
    <property type="match status" value="1"/>
</dbReference>
<evidence type="ECO:0000256" key="2">
    <source>
        <dbReference type="ARBA" id="ARBA00012438"/>
    </source>
</evidence>
<dbReference type="PANTHER" id="PTHR43547:SF2">
    <property type="entry name" value="HYBRID SIGNAL TRANSDUCTION HISTIDINE KINASE C"/>
    <property type="match status" value="1"/>
</dbReference>
<sequence>MKAKILLILLFLTVQFGFGQQKVYNFTNYNSKDGLASNTINAVLKDKYGFMWFATEDGLNKFDGQNFNIYRHKEGDANSLGRGSVMALEEDKNGNLWVGTGDKLSLYNRGLNNFKNFDFNNYGWIRSLEADHLGNIWVGTYTGLYYFDPKTNKRISYRANPSDPNKLNSDIVLCIFEDSKNRVWVGTTNGLHLFNKKTGAFKRLLQNPSNPKTVSNNGIRTIAEDRQGNLWFGTDEAGIIQLNPKSGNFSFLKNQANNPNSISNNRVFKIAFDKDQKLWIGTENGLNIYDPVSQHVTRIKRATKNPNSLTNGIVGFTIRDLYIDNGGIFWFGTHQNGINKYDSNLAFFNYKQHNPLDKTGLSGSSITSFKERPNGEIYVGIFGGGLNVFNPKTEVFRKVAVSNSKGSVAVFSALEMTDNTLWAGTYEDGLYEINGAERVVGKIEIPKTEAAKANPAINCLKADQKGNIWIGTNGGGVFLYNLQTKTLKRLSESFPQISKLINGYITDIEIDRNGRFWLGSNGSGVAILDTATGKIEVRNNSNSKLPMDKALDIYCSKSGQTWVGVLGGGLCLYNYKTQTFSQFGENQNLANDVIYQILEDRNQKLWVSTNKGISSFDIKNQIFKNYNHHNGVQQSSFNAGAGLASSDGVLYFGGLEGFNYFKPESLFQNKNTPTLIITDLKIGNKSINPEDDSEIKDHISVAKEITLNYKQNFSLDFVALNYTAPEETQYSYKLDGFEKEWNHVGSKHTAVYTNLDPGTYTFRLKAKSEDGAWQTPEKLIEITVEPPFYRTYLAYFLYLLTFAFIFYTIRRRGIEKLRNEFALKQERLEVKHLIASERKEAEQKMELEKLKVKFLTNLSHELKTPLTLVLNPSESLINQEQSTEKLEMLNIINRNAKRLLNLVNQLLDFRKIEDHELNLNLTDGDLIQFTKEIFDSFKYISDRKNIHLDFESSISEYYTAFDKDKIERILVNLLANAIKFTHENGNVSLQIKPKSAKGGIVIAIEDTGIGIPADKVDQIFERFVQLNDDEQMLNQGSGIGLSIIQEFVKLHGGTISVTSKVGLGSTFSVHLPLAEKPMQSKTALPEIEKPRKSKTVSVETDEQSAFEKPVLLLVDDNDDLRRYLTENLKEKYKIIEAEDGKKGWQKALSHHPDIIVSDVNMPNMDGITLLNKIKNDPRTKHIPIILLTVMSEESDEIKGLEMGANDYLTKPFSFQVLNLKIANLLNLNLGLKNTYSKQIKIETPLQEIVSEDEKLLLKVSQYVDENIGNAEISIEDISKKMFMSRGTLYNKILSLTGETPVEYIRSMKLKKAAVLLEKSDMKISQIGYEVGFSNPNYFARAFKAKYDMTPSEFAKQKRGE</sequence>
<dbReference type="Gene3D" id="3.40.50.2300">
    <property type="match status" value="1"/>
</dbReference>
<dbReference type="SUPFAM" id="SSF50998">
    <property type="entry name" value="Quinoprotein alcohol dehydrogenase-like"/>
    <property type="match status" value="1"/>
</dbReference>
<evidence type="ECO:0000259" key="9">
    <source>
        <dbReference type="PROSITE" id="PS50109"/>
    </source>
</evidence>
<dbReference type="InterPro" id="IPR005467">
    <property type="entry name" value="His_kinase_dom"/>
</dbReference>
<feature type="domain" description="HTH araC/xylS-type" evidence="8">
    <location>
        <begin position="1257"/>
        <end position="1356"/>
    </location>
</feature>
<dbReference type="PROSITE" id="PS50110">
    <property type="entry name" value="RESPONSE_REGULATORY"/>
    <property type="match status" value="1"/>
</dbReference>
<evidence type="ECO:0000256" key="5">
    <source>
        <dbReference type="ARBA" id="ARBA00023125"/>
    </source>
</evidence>
<dbReference type="InterPro" id="IPR009057">
    <property type="entry name" value="Homeodomain-like_sf"/>
</dbReference>
<dbReference type="InterPro" id="IPR003594">
    <property type="entry name" value="HATPase_dom"/>
</dbReference>
<evidence type="ECO:0000259" key="8">
    <source>
        <dbReference type="PROSITE" id="PS01124"/>
    </source>
</evidence>
<dbReference type="Proteomes" id="UP001595616">
    <property type="component" value="Unassembled WGS sequence"/>
</dbReference>
<evidence type="ECO:0000259" key="10">
    <source>
        <dbReference type="PROSITE" id="PS50110"/>
    </source>
</evidence>
<dbReference type="PROSITE" id="PS01124">
    <property type="entry name" value="HTH_ARAC_FAMILY_2"/>
    <property type="match status" value="1"/>
</dbReference>
<dbReference type="InterPro" id="IPR003661">
    <property type="entry name" value="HisK_dim/P_dom"/>
</dbReference>